<keyword evidence="1" id="KW-1133">Transmembrane helix</keyword>
<dbReference type="Proteomes" id="UP001589789">
    <property type="component" value="Unassembled WGS sequence"/>
</dbReference>
<gene>
    <name evidence="2" type="ORF">ACFFIC_14785</name>
</gene>
<dbReference type="EMBL" id="JBHLVZ010000040">
    <property type="protein sequence ID" value="MFC0386802.1"/>
    <property type="molecule type" value="Genomic_DNA"/>
</dbReference>
<sequence length="183" mass="20135">MLPPSPTVPPPNPNSLSTALTRNIRALEERRRREAASASWEERVAQTITRFTGSMRFVYIHLALYGAWILVNVGLVPGIPKFDPSFVILAMEASVEAIFLSTFVLISQNRMAAAADKRADLDLQISILAEHELTKLSELVVTIAERMGIKANADPEIQEVQQDVAAEAVLDEIEAQQGRTQGN</sequence>
<dbReference type="RefSeq" id="WP_377051628.1">
    <property type="nucleotide sequence ID" value="NZ_JBHLVZ010000040.1"/>
</dbReference>
<keyword evidence="1" id="KW-0812">Transmembrane</keyword>
<evidence type="ECO:0000313" key="2">
    <source>
        <dbReference type="EMBL" id="MFC0386802.1"/>
    </source>
</evidence>
<evidence type="ECO:0000313" key="3">
    <source>
        <dbReference type="Proteomes" id="UP001589789"/>
    </source>
</evidence>
<feature type="transmembrane region" description="Helical" evidence="1">
    <location>
        <begin position="57"/>
        <end position="79"/>
    </location>
</feature>
<dbReference type="Pfam" id="PF06210">
    <property type="entry name" value="DUF1003"/>
    <property type="match status" value="1"/>
</dbReference>
<evidence type="ECO:0000256" key="1">
    <source>
        <dbReference type="SAM" id="Phobius"/>
    </source>
</evidence>
<dbReference type="InterPro" id="IPR010406">
    <property type="entry name" value="DUF1003"/>
</dbReference>
<proteinExistence type="predicted"/>
<feature type="transmembrane region" description="Helical" evidence="1">
    <location>
        <begin position="85"/>
        <end position="106"/>
    </location>
</feature>
<reference evidence="2 3" key="1">
    <citation type="submission" date="2024-09" db="EMBL/GenBank/DDBJ databases">
        <authorList>
            <person name="Sun Q."/>
            <person name="Mori K."/>
        </authorList>
    </citation>
    <scope>NUCLEOTIDE SEQUENCE [LARGE SCALE GENOMIC DNA]</scope>
    <source>
        <strain evidence="2 3">CCM 7468</strain>
    </source>
</reference>
<comment type="caution">
    <text evidence="2">The sequence shown here is derived from an EMBL/GenBank/DDBJ whole genome shotgun (WGS) entry which is preliminary data.</text>
</comment>
<accession>A0ABV6IT90</accession>
<keyword evidence="1" id="KW-0472">Membrane</keyword>
<keyword evidence="3" id="KW-1185">Reference proteome</keyword>
<name>A0ABV6IT90_9PROT</name>
<organism evidence="2 3">
    <name type="scientific">Muricoccus vinaceus</name>
    <dbReference type="NCBI Taxonomy" id="424704"/>
    <lineage>
        <taxon>Bacteria</taxon>
        <taxon>Pseudomonadati</taxon>
        <taxon>Pseudomonadota</taxon>
        <taxon>Alphaproteobacteria</taxon>
        <taxon>Acetobacterales</taxon>
        <taxon>Roseomonadaceae</taxon>
        <taxon>Muricoccus</taxon>
    </lineage>
</organism>
<protein>
    <submittedName>
        <fullName evidence="2">DUF1003 domain-containing protein</fullName>
    </submittedName>
</protein>